<organism evidence="1 2">
    <name type="scientific">Adineta steineri</name>
    <dbReference type="NCBI Taxonomy" id="433720"/>
    <lineage>
        <taxon>Eukaryota</taxon>
        <taxon>Metazoa</taxon>
        <taxon>Spiralia</taxon>
        <taxon>Gnathifera</taxon>
        <taxon>Rotifera</taxon>
        <taxon>Eurotatoria</taxon>
        <taxon>Bdelloidea</taxon>
        <taxon>Adinetida</taxon>
        <taxon>Adinetidae</taxon>
        <taxon>Adineta</taxon>
    </lineage>
</organism>
<dbReference type="Proteomes" id="UP000663860">
    <property type="component" value="Unassembled WGS sequence"/>
</dbReference>
<evidence type="ECO:0000313" key="2">
    <source>
        <dbReference type="Proteomes" id="UP000663860"/>
    </source>
</evidence>
<accession>A0A815TZE9</accession>
<protein>
    <submittedName>
        <fullName evidence="1">Uncharacterized protein</fullName>
    </submittedName>
</protein>
<feature type="non-terminal residue" evidence="1">
    <location>
        <position position="1"/>
    </location>
</feature>
<proteinExistence type="predicted"/>
<sequence length="61" mass="6799">EDKGAVAYDYQISCTGYGFCRIRTLSSESHTPPGFEYQDDAARRVTTTNKVTIASCYVKII</sequence>
<evidence type="ECO:0000313" key="1">
    <source>
        <dbReference type="EMBL" id="CAF1511555.1"/>
    </source>
</evidence>
<name>A0A815TZE9_9BILA</name>
<gene>
    <name evidence="1" type="ORF">IZO911_LOCUS45480</name>
</gene>
<comment type="caution">
    <text evidence="1">The sequence shown here is derived from an EMBL/GenBank/DDBJ whole genome shotgun (WGS) entry which is preliminary data.</text>
</comment>
<dbReference type="EMBL" id="CAJNOE010004344">
    <property type="protein sequence ID" value="CAF1511555.1"/>
    <property type="molecule type" value="Genomic_DNA"/>
</dbReference>
<reference evidence="1" key="1">
    <citation type="submission" date="2021-02" db="EMBL/GenBank/DDBJ databases">
        <authorList>
            <person name="Nowell W R."/>
        </authorList>
    </citation>
    <scope>NUCLEOTIDE SEQUENCE</scope>
</reference>
<dbReference type="AlphaFoldDB" id="A0A815TZE9"/>